<gene>
    <name evidence="11" type="ORF">S12H4_03072</name>
</gene>
<evidence type="ECO:0000256" key="5">
    <source>
        <dbReference type="ARBA" id="ARBA00022630"/>
    </source>
</evidence>
<protein>
    <recommendedName>
        <fullName evidence="4">L-aspartate oxidase</fullName>
        <ecNumber evidence="4">1.4.3.16</ecNumber>
    </recommendedName>
</protein>
<evidence type="ECO:0000256" key="9">
    <source>
        <dbReference type="SAM" id="MobiDB-lite"/>
    </source>
</evidence>
<keyword evidence="7" id="KW-0274">FAD</keyword>
<dbReference type="NCBIfam" id="TIGR00551">
    <property type="entry name" value="nadB"/>
    <property type="match status" value="1"/>
</dbReference>
<feature type="non-terminal residue" evidence="11">
    <location>
        <position position="615"/>
    </location>
</feature>
<dbReference type="PANTHER" id="PTHR42716:SF2">
    <property type="entry name" value="L-ASPARTATE OXIDASE, CHLOROPLASTIC"/>
    <property type="match status" value="1"/>
</dbReference>
<evidence type="ECO:0000256" key="3">
    <source>
        <dbReference type="ARBA" id="ARBA00008562"/>
    </source>
</evidence>
<keyword evidence="6" id="KW-0662">Pyridine nucleotide biosynthesis</keyword>
<comment type="pathway">
    <text evidence="2">Cofactor biosynthesis; NAD(+) biosynthesis; iminoaspartate from L-aspartate (oxidase route): step 1/1.</text>
</comment>
<name>X1S3M0_9ZZZZ</name>
<dbReference type="UniPathway" id="UPA00253">
    <property type="reaction ID" value="UER00326"/>
</dbReference>
<evidence type="ECO:0000256" key="7">
    <source>
        <dbReference type="ARBA" id="ARBA00022827"/>
    </source>
</evidence>
<evidence type="ECO:0000259" key="10">
    <source>
        <dbReference type="Pfam" id="PF00890"/>
    </source>
</evidence>
<accession>X1S3M0</accession>
<dbReference type="Gene3D" id="3.90.700.10">
    <property type="entry name" value="Succinate dehydrogenase/fumarate reductase flavoprotein, catalytic domain"/>
    <property type="match status" value="1"/>
</dbReference>
<feature type="region of interest" description="Disordered" evidence="9">
    <location>
        <begin position="502"/>
        <end position="534"/>
    </location>
</feature>
<feature type="non-terminal residue" evidence="11">
    <location>
        <position position="1"/>
    </location>
</feature>
<dbReference type="Gene3D" id="3.50.50.60">
    <property type="entry name" value="FAD/NAD(P)-binding domain"/>
    <property type="match status" value="1"/>
</dbReference>
<keyword evidence="8" id="KW-0560">Oxidoreductase</keyword>
<comment type="caution">
    <text evidence="11">The sequence shown here is derived from an EMBL/GenBank/DDBJ whole genome shotgun (WGS) entry which is preliminary data.</text>
</comment>
<evidence type="ECO:0000256" key="6">
    <source>
        <dbReference type="ARBA" id="ARBA00022642"/>
    </source>
</evidence>
<feature type="domain" description="FAD-dependent oxidoreductase 2 FAD-binding" evidence="10">
    <location>
        <begin position="1"/>
        <end position="384"/>
    </location>
</feature>
<organism evidence="11">
    <name type="scientific">marine sediment metagenome</name>
    <dbReference type="NCBI Taxonomy" id="412755"/>
    <lineage>
        <taxon>unclassified sequences</taxon>
        <taxon>metagenomes</taxon>
        <taxon>ecological metagenomes</taxon>
    </lineage>
</organism>
<dbReference type="GO" id="GO:0009435">
    <property type="term" value="P:NAD+ biosynthetic process"/>
    <property type="evidence" value="ECO:0007669"/>
    <property type="project" value="UniProtKB-UniPathway"/>
</dbReference>
<dbReference type="InterPro" id="IPR003953">
    <property type="entry name" value="FAD-dep_OxRdtase_2_FAD-bd"/>
</dbReference>
<sequence>GSGIAGGTTALQLANAGESITLVTRATTPEESNTYYAQGGIIYRGENDSPESLAGDLFEAGAKYNNPQAVQRIAEDGPKLVKRILIDKLQVPFDRNEDGDLSLIGEGAHSSKRIIHAADATGKAIEIALLNALKSHPKVKILTCHTVIDLLTPSHHSINPLQIYEPQSCVGAYILNQQTGEVIRCLAKDTVLATGGLGEIFLMTTNPKGSRGDGLAMAYRAGARVINCEFIQFHPTTFFHRHVPNFLISEAVRGAGARLVDAQGEPFMTRFSPDWKDLAPRDIVARSIHVVMLEKGLTNVYLDLVSYMPAIKIKEQFPTIYRQLKEYGVDMTTDLVPVVPAAHYFCGGVWVDEWGATTITNLYAAGEVACTGVHGANRLGSASLLEGLVWGYRAAQHILKKLPGQHIVDEQAIPDWQFAGSDLPDLALIQQDMSSIQHIMWNYVGLIRNSRRLERAWNELRDLEFQIEQFYRTTRITDGLIGLRNAVRSALIVSDVSSTERLGQQERVSSTRSGKAKKQGQARESTAVESRGDTVDISSAARQLAETRDSQIARYQEMLQTLRNENGDELQSVRQRVAQGEFNEPAVLENVAEAISNLPQFRTLSESAPKTPQSR</sequence>
<dbReference type="InterPro" id="IPR027477">
    <property type="entry name" value="Succ_DH/fumarate_Rdtase_cat_sf"/>
</dbReference>
<comment type="similarity">
    <text evidence="3">Belongs to the FAD-dependent oxidoreductase 2 family. NadB subfamily.</text>
</comment>
<dbReference type="SUPFAM" id="SSF51905">
    <property type="entry name" value="FAD/NAD(P)-binding domain"/>
    <property type="match status" value="1"/>
</dbReference>
<evidence type="ECO:0000256" key="4">
    <source>
        <dbReference type="ARBA" id="ARBA00012173"/>
    </source>
</evidence>
<dbReference type="InterPro" id="IPR036188">
    <property type="entry name" value="FAD/NAD-bd_sf"/>
</dbReference>
<evidence type="ECO:0000313" key="11">
    <source>
        <dbReference type="EMBL" id="GAI70015.1"/>
    </source>
</evidence>
<feature type="compositionally biased region" description="Polar residues" evidence="9">
    <location>
        <begin position="502"/>
        <end position="513"/>
    </location>
</feature>
<reference evidence="11" key="1">
    <citation type="journal article" date="2014" name="Front. Microbiol.">
        <title>High frequency of phylogenetically diverse reductive dehalogenase-homologous genes in deep subseafloor sedimentary metagenomes.</title>
        <authorList>
            <person name="Kawai M."/>
            <person name="Futagami T."/>
            <person name="Toyoda A."/>
            <person name="Takaki Y."/>
            <person name="Nishi S."/>
            <person name="Hori S."/>
            <person name="Arai W."/>
            <person name="Tsubouchi T."/>
            <person name="Morono Y."/>
            <person name="Uchiyama I."/>
            <person name="Ito T."/>
            <person name="Fujiyama A."/>
            <person name="Inagaki F."/>
            <person name="Takami H."/>
        </authorList>
    </citation>
    <scope>NUCLEOTIDE SEQUENCE</scope>
    <source>
        <strain evidence="11">Expedition CK06-06</strain>
    </source>
</reference>
<dbReference type="SUPFAM" id="SSF46977">
    <property type="entry name" value="Succinate dehydrogenase/fumarate reductase flavoprotein C-terminal domain"/>
    <property type="match status" value="1"/>
</dbReference>
<dbReference type="FunFam" id="3.90.700.10:FF:000002">
    <property type="entry name" value="L-aspartate oxidase"/>
    <property type="match status" value="1"/>
</dbReference>
<evidence type="ECO:0000256" key="8">
    <source>
        <dbReference type="ARBA" id="ARBA00023002"/>
    </source>
</evidence>
<dbReference type="Pfam" id="PF00890">
    <property type="entry name" value="FAD_binding_2"/>
    <property type="match status" value="1"/>
</dbReference>
<evidence type="ECO:0000256" key="2">
    <source>
        <dbReference type="ARBA" id="ARBA00004950"/>
    </source>
</evidence>
<dbReference type="EMBL" id="BARW01000826">
    <property type="protein sequence ID" value="GAI70015.1"/>
    <property type="molecule type" value="Genomic_DNA"/>
</dbReference>
<dbReference type="EC" id="1.4.3.16" evidence="4"/>
<dbReference type="InterPro" id="IPR005288">
    <property type="entry name" value="NadB"/>
</dbReference>
<proteinExistence type="inferred from homology"/>
<dbReference type="InterPro" id="IPR037099">
    <property type="entry name" value="Fum_R/Succ_DH_flav-like_C_sf"/>
</dbReference>
<dbReference type="SUPFAM" id="SSF56425">
    <property type="entry name" value="Succinate dehydrogenase/fumarate reductase flavoprotein, catalytic domain"/>
    <property type="match status" value="1"/>
</dbReference>
<dbReference type="AlphaFoldDB" id="X1S3M0"/>
<comment type="cofactor">
    <cofactor evidence="1">
        <name>FAD</name>
        <dbReference type="ChEBI" id="CHEBI:57692"/>
    </cofactor>
</comment>
<keyword evidence="5" id="KW-0285">Flavoprotein</keyword>
<evidence type="ECO:0000256" key="1">
    <source>
        <dbReference type="ARBA" id="ARBA00001974"/>
    </source>
</evidence>
<dbReference type="Gene3D" id="1.20.58.100">
    <property type="entry name" value="Fumarate reductase/succinate dehydrogenase flavoprotein-like, C-terminal domain"/>
    <property type="match status" value="1"/>
</dbReference>
<dbReference type="PANTHER" id="PTHR42716">
    <property type="entry name" value="L-ASPARTATE OXIDASE"/>
    <property type="match status" value="1"/>
</dbReference>
<dbReference type="GO" id="GO:0008734">
    <property type="term" value="F:L-aspartate oxidase activity"/>
    <property type="evidence" value="ECO:0007669"/>
    <property type="project" value="UniProtKB-EC"/>
</dbReference>